<sequence length="136" mass="15663">MAIIALAFLAACFPRPAEETFHSHIRSGNYHEAYQMVDLDAVGREGQTYSFLATFDLVNIHVHGREVDKLHCRSVHDAHPNSYSYSVRLCAILIQYLDQGEVDQKRIDAMAEVIEDNYRRLRFLIDAAEDLNRRKP</sequence>
<evidence type="ECO:0000313" key="2">
    <source>
        <dbReference type="Proteomes" id="UP001239019"/>
    </source>
</evidence>
<protein>
    <submittedName>
        <fullName evidence="1">Uncharacterized protein</fullName>
    </submittedName>
</protein>
<gene>
    <name evidence="1" type="ORF">RBH19_10645</name>
</gene>
<dbReference type="Proteomes" id="UP001239019">
    <property type="component" value="Unassembled WGS sequence"/>
</dbReference>
<accession>A0ABU0W8I7</accession>
<name>A0ABU0W8I7_9GAMM</name>
<dbReference type="EMBL" id="JAVDDT010000007">
    <property type="protein sequence ID" value="MDQ2070338.1"/>
    <property type="molecule type" value="Genomic_DNA"/>
</dbReference>
<comment type="caution">
    <text evidence="1">The sequence shown here is derived from an EMBL/GenBank/DDBJ whole genome shotgun (WGS) entry which is preliminary data.</text>
</comment>
<keyword evidence="2" id="KW-1185">Reference proteome</keyword>
<evidence type="ECO:0000313" key="1">
    <source>
        <dbReference type="EMBL" id="MDQ2070338.1"/>
    </source>
</evidence>
<reference evidence="1 2" key="1">
    <citation type="submission" date="2023-08" db="EMBL/GenBank/DDBJ databases">
        <title>Whole-genome sequencing of halo(alkali)philic microorganisms from hypersaline lakes.</title>
        <authorList>
            <person name="Sorokin D.Y."/>
            <person name="Abbas B."/>
            <person name="Merkel A.Y."/>
        </authorList>
    </citation>
    <scope>NUCLEOTIDE SEQUENCE [LARGE SCALE GENOMIC DNA]</scope>
    <source>
        <strain evidence="1 2">AB-CW4</strain>
    </source>
</reference>
<dbReference type="RefSeq" id="WP_306728838.1">
    <property type="nucleotide sequence ID" value="NZ_JAVDDT010000007.1"/>
</dbReference>
<proteinExistence type="predicted"/>
<organism evidence="1 2">
    <name type="scientific">Natronospira bacteriovora</name>
    <dbReference type="NCBI Taxonomy" id="3069753"/>
    <lineage>
        <taxon>Bacteria</taxon>
        <taxon>Pseudomonadati</taxon>
        <taxon>Pseudomonadota</taxon>
        <taxon>Gammaproteobacteria</taxon>
        <taxon>Natronospirales</taxon>
        <taxon>Natronospiraceae</taxon>
        <taxon>Natronospira</taxon>
    </lineage>
</organism>